<evidence type="ECO:0000313" key="1">
    <source>
        <dbReference type="EMBL" id="GFS74671.1"/>
    </source>
</evidence>
<comment type="caution">
    <text evidence="1">The sequence shown here is derived from an EMBL/GenBank/DDBJ whole genome shotgun (WGS) entry which is preliminary data.</text>
</comment>
<keyword evidence="2" id="KW-1185">Reference proteome</keyword>
<proteinExistence type="predicted"/>
<sequence>MDLLDLAKNKNVDLLDFSQRIFRGFKPEFSKRDLHFDGHVRPSLKDWLIYERYMDRGARQWAALVNGAQRKEESCMMNAPPAMLEMSLKGR</sequence>
<name>A0A8X6MRW5_NEPPI</name>
<evidence type="ECO:0000313" key="2">
    <source>
        <dbReference type="Proteomes" id="UP000887013"/>
    </source>
</evidence>
<dbReference type="AlphaFoldDB" id="A0A8X6MRW5"/>
<dbReference type="EMBL" id="BMAW01050313">
    <property type="protein sequence ID" value="GFS74671.1"/>
    <property type="molecule type" value="Genomic_DNA"/>
</dbReference>
<organism evidence="1 2">
    <name type="scientific">Nephila pilipes</name>
    <name type="common">Giant wood spider</name>
    <name type="synonym">Nephila maculata</name>
    <dbReference type="NCBI Taxonomy" id="299642"/>
    <lineage>
        <taxon>Eukaryota</taxon>
        <taxon>Metazoa</taxon>
        <taxon>Ecdysozoa</taxon>
        <taxon>Arthropoda</taxon>
        <taxon>Chelicerata</taxon>
        <taxon>Arachnida</taxon>
        <taxon>Araneae</taxon>
        <taxon>Araneomorphae</taxon>
        <taxon>Entelegynae</taxon>
        <taxon>Araneoidea</taxon>
        <taxon>Nephilidae</taxon>
        <taxon>Nephila</taxon>
    </lineage>
</organism>
<accession>A0A8X6MRW5</accession>
<protein>
    <submittedName>
        <fullName evidence="1">Uncharacterized protein</fullName>
    </submittedName>
</protein>
<dbReference type="Proteomes" id="UP000887013">
    <property type="component" value="Unassembled WGS sequence"/>
</dbReference>
<reference evidence="1" key="1">
    <citation type="submission" date="2020-08" db="EMBL/GenBank/DDBJ databases">
        <title>Multicomponent nature underlies the extraordinary mechanical properties of spider dragline silk.</title>
        <authorList>
            <person name="Kono N."/>
            <person name="Nakamura H."/>
            <person name="Mori M."/>
            <person name="Yoshida Y."/>
            <person name="Ohtoshi R."/>
            <person name="Malay A.D."/>
            <person name="Moran D.A.P."/>
            <person name="Tomita M."/>
            <person name="Numata K."/>
            <person name="Arakawa K."/>
        </authorList>
    </citation>
    <scope>NUCLEOTIDE SEQUENCE</scope>
</reference>
<gene>
    <name evidence="1" type="ORF">NPIL_25731</name>
</gene>